<dbReference type="EMBL" id="QFMX01000015">
    <property type="protein sequence ID" value="PZO72115.1"/>
    <property type="molecule type" value="Genomic_DNA"/>
</dbReference>
<comment type="caution">
    <text evidence="1">The sequence shown here is derived from an EMBL/GenBank/DDBJ whole genome shotgun (WGS) entry which is preliminary data.</text>
</comment>
<proteinExistence type="predicted"/>
<dbReference type="InterPro" id="IPR012441">
    <property type="entry name" value="DUF1643"/>
</dbReference>
<dbReference type="Pfam" id="PF07799">
    <property type="entry name" value="DUF1643"/>
    <property type="match status" value="1"/>
</dbReference>
<protein>
    <recommendedName>
        <fullName evidence="3">DUF1643 domain-containing protein</fullName>
    </recommendedName>
</protein>
<evidence type="ECO:0000313" key="2">
    <source>
        <dbReference type="Proteomes" id="UP000249555"/>
    </source>
</evidence>
<evidence type="ECO:0000313" key="1">
    <source>
        <dbReference type="EMBL" id="PZO72115.1"/>
    </source>
</evidence>
<reference evidence="1 2" key="1">
    <citation type="submission" date="2017-08" db="EMBL/GenBank/DDBJ databases">
        <title>Infants hospitalized years apart are colonized by the same room-sourced microbial strains.</title>
        <authorList>
            <person name="Brooks B."/>
            <person name="Olm M.R."/>
            <person name="Firek B.A."/>
            <person name="Baker R."/>
            <person name="Thomas B.C."/>
            <person name="Morowitz M.J."/>
            <person name="Banfield J.F."/>
        </authorList>
    </citation>
    <scope>NUCLEOTIDE SEQUENCE [LARGE SCALE GENOMIC DNA]</scope>
    <source>
        <strain evidence="1">S2_018_000_R3_119</strain>
    </source>
</reference>
<organism evidence="1 2">
    <name type="scientific">Sphingomonas taxi</name>
    <dbReference type="NCBI Taxonomy" id="1549858"/>
    <lineage>
        <taxon>Bacteria</taxon>
        <taxon>Pseudomonadati</taxon>
        <taxon>Pseudomonadota</taxon>
        <taxon>Alphaproteobacteria</taxon>
        <taxon>Sphingomonadales</taxon>
        <taxon>Sphingomonadaceae</taxon>
        <taxon>Sphingomonas</taxon>
    </lineage>
</organism>
<dbReference type="Proteomes" id="UP000249555">
    <property type="component" value="Unassembled WGS sequence"/>
</dbReference>
<accession>A0A2W5AM00</accession>
<name>A0A2W5AM00_9SPHN</name>
<evidence type="ECO:0008006" key="3">
    <source>
        <dbReference type="Google" id="ProtNLM"/>
    </source>
</evidence>
<gene>
    <name evidence="1" type="ORF">DI640_13365</name>
</gene>
<dbReference type="AlphaFoldDB" id="A0A2W5AM00"/>
<sequence length="201" mass="22827">MVGSRELIEFCELPSTMDVDVRTGHRRDTDCEGRAVFDRQTVGGKKVRYSLSALWDESLPLLFGIGLNPSKADEQEGDITVNRVIRAVQRDNEFGGLFWVNSAAQMETDSGRWTSDGRPDGPLNIEQLRRVFERLHPEEKERDVLLAWGDNGPSVRRWLPNTQRDARVRLLTLGITGKGRPWHPQRLPGELRIRPLEVSTG</sequence>